<evidence type="ECO:0000256" key="1">
    <source>
        <dbReference type="ARBA" id="ARBA00004141"/>
    </source>
</evidence>
<evidence type="ECO:0000313" key="10">
    <source>
        <dbReference type="Proteomes" id="UP000298061"/>
    </source>
</evidence>
<keyword evidence="10" id="KW-1185">Reference proteome</keyword>
<keyword evidence="4 8" id="KW-0812">Transmembrane</keyword>
<evidence type="ECO:0000256" key="6">
    <source>
        <dbReference type="ARBA" id="ARBA00022989"/>
    </source>
</evidence>
<feature type="transmembrane region" description="Helical" evidence="8">
    <location>
        <begin position="29"/>
        <end position="48"/>
    </location>
</feature>
<feature type="transmembrane region" description="Helical" evidence="8">
    <location>
        <begin position="238"/>
        <end position="262"/>
    </location>
</feature>
<evidence type="ECO:0000256" key="7">
    <source>
        <dbReference type="ARBA" id="ARBA00023136"/>
    </source>
</evidence>
<dbReference type="PANTHER" id="PTHR43829">
    <property type="entry name" value="AQUAPORIN OR AQUAGLYCEROPORIN RELATED"/>
    <property type="match status" value="1"/>
</dbReference>
<evidence type="ECO:0000256" key="3">
    <source>
        <dbReference type="ARBA" id="ARBA00022448"/>
    </source>
</evidence>
<evidence type="ECO:0008006" key="11">
    <source>
        <dbReference type="Google" id="ProtNLM"/>
    </source>
</evidence>
<dbReference type="GO" id="GO:0005886">
    <property type="term" value="C:plasma membrane"/>
    <property type="evidence" value="ECO:0007669"/>
    <property type="project" value="TreeGrafter"/>
</dbReference>
<evidence type="ECO:0000256" key="2">
    <source>
        <dbReference type="ARBA" id="ARBA00006175"/>
    </source>
</evidence>
<comment type="caution">
    <text evidence="9">The sequence shown here is derived from an EMBL/GenBank/DDBJ whole genome shotgun (WGS) entry which is preliminary data.</text>
</comment>
<dbReference type="Gene3D" id="1.20.1080.10">
    <property type="entry name" value="Glycerol uptake facilitator protein"/>
    <property type="match status" value="1"/>
</dbReference>
<evidence type="ECO:0000256" key="8">
    <source>
        <dbReference type="SAM" id="Phobius"/>
    </source>
</evidence>
<keyword evidence="6 8" id="KW-1133">Transmembrane helix</keyword>
<dbReference type="GO" id="GO:0015250">
    <property type="term" value="F:water channel activity"/>
    <property type="evidence" value="ECO:0007669"/>
    <property type="project" value="TreeGrafter"/>
</dbReference>
<keyword evidence="3" id="KW-0813">Transport</keyword>
<evidence type="ECO:0000313" key="9">
    <source>
        <dbReference type="EMBL" id="TFY78789.1"/>
    </source>
</evidence>
<feature type="transmembrane region" description="Helical" evidence="8">
    <location>
        <begin position="103"/>
        <end position="121"/>
    </location>
</feature>
<proteinExistence type="inferred from homology"/>
<comment type="similarity">
    <text evidence="2">Belongs to the MIP/aquaporin (TC 1.A.8) family.</text>
</comment>
<dbReference type="InterPro" id="IPR050363">
    <property type="entry name" value="MIP/Aquaporin"/>
</dbReference>
<dbReference type="OrthoDB" id="3222at2759"/>
<dbReference type="GO" id="GO:0015254">
    <property type="term" value="F:glycerol channel activity"/>
    <property type="evidence" value="ECO:0007669"/>
    <property type="project" value="TreeGrafter"/>
</dbReference>
<comment type="subcellular location">
    <subcellularLocation>
        <location evidence="1">Membrane</location>
        <topology evidence="1">Multi-pass membrane protein</topology>
    </subcellularLocation>
</comment>
<gene>
    <name evidence="9" type="ORF">EWM64_g5224</name>
</gene>
<dbReference type="SUPFAM" id="SSF81338">
    <property type="entry name" value="Aquaporin-like"/>
    <property type="match status" value="1"/>
</dbReference>
<dbReference type="AlphaFoldDB" id="A0A4Y9ZZ56"/>
<protein>
    <recommendedName>
        <fullName evidence="11">Aquaporin-like protein</fullName>
    </recommendedName>
</protein>
<accession>A0A4Y9ZZ56</accession>
<dbReference type="PANTHER" id="PTHR43829:SF14">
    <property type="entry name" value="AQUAPORIN 3"/>
    <property type="match status" value="1"/>
</dbReference>
<feature type="transmembrane region" description="Helical" evidence="8">
    <location>
        <begin position="60"/>
        <end position="91"/>
    </location>
</feature>
<organism evidence="9 10">
    <name type="scientific">Hericium alpestre</name>
    <dbReference type="NCBI Taxonomy" id="135208"/>
    <lineage>
        <taxon>Eukaryota</taxon>
        <taxon>Fungi</taxon>
        <taxon>Dikarya</taxon>
        <taxon>Basidiomycota</taxon>
        <taxon>Agaricomycotina</taxon>
        <taxon>Agaricomycetes</taxon>
        <taxon>Russulales</taxon>
        <taxon>Hericiaceae</taxon>
        <taxon>Hericium</taxon>
    </lineage>
</organism>
<evidence type="ECO:0000256" key="5">
    <source>
        <dbReference type="ARBA" id="ARBA00022737"/>
    </source>
</evidence>
<feature type="transmembrane region" description="Helical" evidence="8">
    <location>
        <begin position="160"/>
        <end position="184"/>
    </location>
</feature>
<keyword evidence="5" id="KW-0677">Repeat</keyword>
<dbReference type="Pfam" id="PF00230">
    <property type="entry name" value="MIP"/>
    <property type="match status" value="1"/>
</dbReference>
<keyword evidence="7 8" id="KW-0472">Membrane</keyword>
<name>A0A4Y9ZZ56_9AGAM</name>
<dbReference type="STRING" id="135208.A0A4Y9ZZ56"/>
<dbReference type="EMBL" id="SFCI01000616">
    <property type="protein sequence ID" value="TFY78789.1"/>
    <property type="molecule type" value="Genomic_DNA"/>
</dbReference>
<reference evidence="9 10" key="1">
    <citation type="submission" date="2019-02" db="EMBL/GenBank/DDBJ databases">
        <title>Genome sequencing of the rare red list fungi Hericium alpestre (H. flagellum).</title>
        <authorList>
            <person name="Buettner E."/>
            <person name="Kellner H."/>
        </authorList>
    </citation>
    <scope>NUCLEOTIDE SEQUENCE [LARGE SCALE GENOMIC DNA]</scope>
    <source>
        <strain evidence="9 10">DSM 108284</strain>
    </source>
</reference>
<dbReference type="Proteomes" id="UP000298061">
    <property type="component" value="Unassembled WGS sequence"/>
</dbReference>
<evidence type="ECO:0000256" key="4">
    <source>
        <dbReference type="ARBA" id="ARBA00022692"/>
    </source>
</evidence>
<dbReference type="InterPro" id="IPR000425">
    <property type="entry name" value="MIP"/>
</dbReference>
<dbReference type="InterPro" id="IPR023271">
    <property type="entry name" value="Aquaporin-like"/>
</dbReference>
<sequence length="278" mass="29564">MLKAATTMENVELGDSVIKALVLTTGRQMGMVLVCYAGVGAQTAFVVANSSGPTGLGSLFIIGIAYGFGIAMSIVVCNTQNPCIIVTLVVFKKFPVGKAIRNIICQIIGGYVAILLIYIQWKSFFSQIEATLAAEGTLATTLFTPAGPAGVLAFYAPPGISLGLIFCNEFFTDFILGFIVFACADPLNYNVPHKTLPWLIGFSYIVAIWGYGPVGLAANTARDLSGRFAALTIWGTRAWGGQYAAIAALTNFPATILGYIAYEMILVDSRLCSKQPLI</sequence>
<feature type="transmembrane region" description="Helical" evidence="8">
    <location>
        <begin position="196"/>
        <end position="218"/>
    </location>
</feature>